<evidence type="ECO:0000259" key="1">
    <source>
        <dbReference type="Pfam" id="PF13847"/>
    </source>
</evidence>
<dbReference type="SUPFAM" id="SSF53335">
    <property type="entry name" value="S-adenosyl-L-methionine-dependent methyltransferases"/>
    <property type="match status" value="1"/>
</dbReference>
<protein>
    <recommendedName>
        <fullName evidence="1">Methyltransferase domain-containing protein</fullName>
    </recommendedName>
</protein>
<dbReference type="AlphaFoldDB" id="X0SBI7"/>
<dbReference type="InterPro" id="IPR029063">
    <property type="entry name" value="SAM-dependent_MTases_sf"/>
</dbReference>
<name>X0SBI7_9ZZZZ</name>
<evidence type="ECO:0000313" key="2">
    <source>
        <dbReference type="EMBL" id="GAF72506.1"/>
    </source>
</evidence>
<dbReference type="InterPro" id="IPR025714">
    <property type="entry name" value="Methyltranfer_dom"/>
</dbReference>
<dbReference type="EMBL" id="BARS01008004">
    <property type="protein sequence ID" value="GAF72506.1"/>
    <property type="molecule type" value="Genomic_DNA"/>
</dbReference>
<feature type="non-terminal residue" evidence="2">
    <location>
        <position position="173"/>
    </location>
</feature>
<dbReference type="Pfam" id="PF13847">
    <property type="entry name" value="Methyltransf_31"/>
    <property type="match status" value="1"/>
</dbReference>
<organism evidence="2">
    <name type="scientific">marine sediment metagenome</name>
    <dbReference type="NCBI Taxonomy" id="412755"/>
    <lineage>
        <taxon>unclassified sequences</taxon>
        <taxon>metagenomes</taxon>
        <taxon>ecological metagenomes</taxon>
    </lineage>
</organism>
<dbReference type="Gene3D" id="3.40.50.150">
    <property type="entry name" value="Vaccinia Virus protein VP39"/>
    <property type="match status" value="1"/>
</dbReference>
<dbReference type="CDD" id="cd02440">
    <property type="entry name" value="AdoMet_MTases"/>
    <property type="match status" value="1"/>
</dbReference>
<accession>X0SBI7</accession>
<comment type="caution">
    <text evidence="2">The sequence shown here is derived from an EMBL/GenBank/DDBJ whole genome shotgun (WGS) entry which is preliminary data.</text>
</comment>
<sequence length="173" mass="19299">MDLRAELEKILHDVGPENIWRSVYDNENVLLADGIAEMSDARPQDISTVDFQGKTVLDLGCNFGFYSFLAKRLGARKVVGLDIDDQVIKGCQLLKAMHAVQDVYFYTADLVNPNLPGPFDIGMLINYIGRNQVRKPITKVLDGVERVSLSTMIISLAYSYNIAKHLDGHAENL</sequence>
<reference evidence="2" key="1">
    <citation type="journal article" date="2014" name="Front. Microbiol.">
        <title>High frequency of phylogenetically diverse reductive dehalogenase-homologous genes in deep subseafloor sedimentary metagenomes.</title>
        <authorList>
            <person name="Kawai M."/>
            <person name="Futagami T."/>
            <person name="Toyoda A."/>
            <person name="Takaki Y."/>
            <person name="Nishi S."/>
            <person name="Hori S."/>
            <person name="Arai W."/>
            <person name="Tsubouchi T."/>
            <person name="Morono Y."/>
            <person name="Uchiyama I."/>
            <person name="Ito T."/>
            <person name="Fujiyama A."/>
            <person name="Inagaki F."/>
            <person name="Takami H."/>
        </authorList>
    </citation>
    <scope>NUCLEOTIDE SEQUENCE</scope>
    <source>
        <strain evidence="2">Expedition CK06-06</strain>
    </source>
</reference>
<proteinExistence type="predicted"/>
<gene>
    <name evidence="2" type="ORF">S01H1_15338</name>
</gene>
<feature type="domain" description="Methyltransferase" evidence="1">
    <location>
        <begin position="52"/>
        <end position="160"/>
    </location>
</feature>